<evidence type="ECO:0000313" key="4">
    <source>
        <dbReference type="EMBL" id="QQQ17972.1"/>
    </source>
</evidence>
<evidence type="ECO:0000256" key="2">
    <source>
        <dbReference type="ARBA" id="ARBA00022840"/>
    </source>
</evidence>
<keyword evidence="5" id="KW-1185">Reference proteome</keyword>
<evidence type="ECO:0000256" key="1">
    <source>
        <dbReference type="ARBA" id="ARBA00022741"/>
    </source>
</evidence>
<sequence>MSVTPRRAARSSSLPAAVALDGVDFGYAETPGVLKDVNLSLPAGSFHFLTGPSGAGKTSLLKLMTLAERPLAGRIALFGEDVTEVARGSLPPIRRRIGVVFQDFRLLDHLSVFENAALPLRLAGGREIDYRPDVEEMLQWVGLGPRMSASPAALSGGEKQRLAVARAVVAKPDLILADEPTGSVDAAMADRLMSLFQTLNRMGTTVLIAGHDPAVAQRLGARVLGLTDGRLTGDLA</sequence>
<dbReference type="InterPro" id="IPR003593">
    <property type="entry name" value="AAA+_ATPase"/>
</dbReference>
<dbReference type="EMBL" id="CP067977">
    <property type="protein sequence ID" value="QQQ17972.1"/>
    <property type="molecule type" value="Genomic_DNA"/>
</dbReference>
<organism evidence="4 5">
    <name type="scientific">Brevundimonas vitisensis</name>
    <dbReference type="NCBI Taxonomy" id="2800818"/>
    <lineage>
        <taxon>Bacteria</taxon>
        <taxon>Pseudomonadati</taxon>
        <taxon>Pseudomonadota</taxon>
        <taxon>Alphaproteobacteria</taxon>
        <taxon>Caulobacterales</taxon>
        <taxon>Caulobacteraceae</taxon>
        <taxon>Brevundimonas</taxon>
    </lineage>
</organism>
<dbReference type="InterPro" id="IPR017871">
    <property type="entry name" value="ABC_transporter-like_CS"/>
</dbReference>
<dbReference type="PANTHER" id="PTHR24220:SF470">
    <property type="entry name" value="CELL DIVISION ATP-BINDING PROTEIN FTSE"/>
    <property type="match status" value="1"/>
</dbReference>
<dbReference type="PROSITE" id="PS50893">
    <property type="entry name" value="ABC_TRANSPORTER_2"/>
    <property type="match status" value="1"/>
</dbReference>
<dbReference type="Pfam" id="PF00005">
    <property type="entry name" value="ABC_tran"/>
    <property type="match status" value="1"/>
</dbReference>
<keyword evidence="1" id="KW-0547">Nucleotide-binding</keyword>
<dbReference type="SUPFAM" id="SSF52540">
    <property type="entry name" value="P-loop containing nucleoside triphosphate hydrolases"/>
    <property type="match status" value="1"/>
</dbReference>
<reference evidence="4 5" key="1">
    <citation type="submission" date="2021-01" db="EMBL/GenBank/DDBJ databases">
        <title>Brevundimonas vitis sp. nov., an bacterium isolated from grape (Vitis vinifera).</title>
        <authorList>
            <person name="Jiang L."/>
            <person name="Lee J."/>
        </authorList>
    </citation>
    <scope>NUCLEOTIDE SEQUENCE [LARGE SCALE GENOMIC DNA]</scope>
    <source>
        <strain evidence="4 5">GRTSA-9</strain>
    </source>
</reference>
<dbReference type="SMART" id="SM00382">
    <property type="entry name" value="AAA"/>
    <property type="match status" value="1"/>
</dbReference>
<dbReference type="InterPro" id="IPR015854">
    <property type="entry name" value="ABC_transpr_LolD-like"/>
</dbReference>
<dbReference type="Gene3D" id="3.40.50.300">
    <property type="entry name" value="P-loop containing nucleotide triphosphate hydrolases"/>
    <property type="match status" value="1"/>
</dbReference>
<dbReference type="InterPro" id="IPR003439">
    <property type="entry name" value="ABC_transporter-like_ATP-bd"/>
</dbReference>
<accession>A0ABX7BL42</accession>
<evidence type="ECO:0000313" key="5">
    <source>
        <dbReference type="Proteomes" id="UP000595448"/>
    </source>
</evidence>
<dbReference type="PROSITE" id="PS00211">
    <property type="entry name" value="ABC_TRANSPORTER_1"/>
    <property type="match status" value="1"/>
</dbReference>
<dbReference type="RefSeq" id="WP_201102347.1">
    <property type="nucleotide sequence ID" value="NZ_CP067977.1"/>
</dbReference>
<proteinExistence type="predicted"/>
<name>A0ABX7BL42_9CAUL</name>
<dbReference type="Proteomes" id="UP000595448">
    <property type="component" value="Chromosome"/>
</dbReference>
<evidence type="ECO:0000259" key="3">
    <source>
        <dbReference type="PROSITE" id="PS50893"/>
    </source>
</evidence>
<dbReference type="GO" id="GO:0005524">
    <property type="term" value="F:ATP binding"/>
    <property type="evidence" value="ECO:0007669"/>
    <property type="project" value="UniProtKB-KW"/>
</dbReference>
<protein>
    <submittedName>
        <fullName evidence="4">ATP-binding cassette domain-containing protein</fullName>
    </submittedName>
</protein>
<dbReference type="InterPro" id="IPR027417">
    <property type="entry name" value="P-loop_NTPase"/>
</dbReference>
<keyword evidence="2 4" id="KW-0067">ATP-binding</keyword>
<gene>
    <name evidence="4" type="ORF">JIP62_11655</name>
</gene>
<feature type="domain" description="ABC transporter" evidence="3">
    <location>
        <begin position="18"/>
        <end position="235"/>
    </location>
</feature>
<dbReference type="PANTHER" id="PTHR24220">
    <property type="entry name" value="IMPORT ATP-BINDING PROTEIN"/>
    <property type="match status" value="1"/>
</dbReference>